<feature type="region of interest" description="Disordered" evidence="1">
    <location>
        <begin position="58"/>
        <end position="82"/>
    </location>
</feature>
<reference evidence="2" key="1">
    <citation type="journal article" date="2020" name="Stud. Mycol.">
        <title>101 Dothideomycetes genomes: a test case for predicting lifestyles and emergence of pathogens.</title>
        <authorList>
            <person name="Haridas S."/>
            <person name="Albert R."/>
            <person name="Binder M."/>
            <person name="Bloem J."/>
            <person name="Labutti K."/>
            <person name="Salamov A."/>
            <person name="Andreopoulos B."/>
            <person name="Baker S."/>
            <person name="Barry K."/>
            <person name="Bills G."/>
            <person name="Bluhm B."/>
            <person name="Cannon C."/>
            <person name="Castanera R."/>
            <person name="Culley D."/>
            <person name="Daum C."/>
            <person name="Ezra D."/>
            <person name="Gonzalez J."/>
            <person name="Henrissat B."/>
            <person name="Kuo A."/>
            <person name="Liang C."/>
            <person name="Lipzen A."/>
            <person name="Lutzoni F."/>
            <person name="Magnuson J."/>
            <person name="Mondo S."/>
            <person name="Nolan M."/>
            <person name="Ohm R."/>
            <person name="Pangilinan J."/>
            <person name="Park H.-J."/>
            <person name="Ramirez L."/>
            <person name="Alfaro M."/>
            <person name="Sun H."/>
            <person name="Tritt A."/>
            <person name="Yoshinaga Y."/>
            <person name="Zwiers L.-H."/>
            <person name="Turgeon B."/>
            <person name="Goodwin S."/>
            <person name="Spatafora J."/>
            <person name="Crous P."/>
            <person name="Grigoriev I."/>
        </authorList>
    </citation>
    <scope>NUCLEOTIDE SEQUENCE</scope>
    <source>
        <strain evidence="2">CBS 113389</strain>
    </source>
</reference>
<organism evidence="2 3">
    <name type="scientific">Neohortaea acidophila</name>
    <dbReference type="NCBI Taxonomy" id="245834"/>
    <lineage>
        <taxon>Eukaryota</taxon>
        <taxon>Fungi</taxon>
        <taxon>Dikarya</taxon>
        <taxon>Ascomycota</taxon>
        <taxon>Pezizomycotina</taxon>
        <taxon>Dothideomycetes</taxon>
        <taxon>Dothideomycetidae</taxon>
        <taxon>Mycosphaerellales</taxon>
        <taxon>Teratosphaeriaceae</taxon>
        <taxon>Neohortaea</taxon>
    </lineage>
</organism>
<proteinExistence type="predicted"/>
<feature type="non-terminal residue" evidence="2">
    <location>
        <position position="1"/>
    </location>
</feature>
<accession>A0A6A6PQX3</accession>
<keyword evidence="3" id="KW-1185">Reference proteome</keyword>
<dbReference type="EMBL" id="MU001637">
    <property type="protein sequence ID" value="KAF2481843.1"/>
    <property type="molecule type" value="Genomic_DNA"/>
</dbReference>
<name>A0A6A6PQX3_9PEZI</name>
<dbReference type="RefSeq" id="XP_033588413.1">
    <property type="nucleotide sequence ID" value="XM_033737976.1"/>
</dbReference>
<dbReference type="GeneID" id="54478978"/>
<evidence type="ECO:0000256" key="1">
    <source>
        <dbReference type="SAM" id="MobiDB-lite"/>
    </source>
</evidence>
<sequence>HPHPRPPSLTHTFALRKQHALLFSLTHTLFPFLFHHAHPAARSLLSQAFSLAFLAPSRTTATPRDKHSSAASRQTTGERYPLDASSSTLLAATHFTRPTTRLNITGHHHEIHNHFHRGAGGRGCGAALPSSPSSPRPSPRGQAPEWG</sequence>
<evidence type="ECO:0000313" key="2">
    <source>
        <dbReference type="EMBL" id="KAF2481843.1"/>
    </source>
</evidence>
<dbReference type="Proteomes" id="UP000799767">
    <property type="component" value="Unassembled WGS sequence"/>
</dbReference>
<protein>
    <submittedName>
        <fullName evidence="2">Uncharacterized protein</fullName>
    </submittedName>
</protein>
<gene>
    <name evidence="2" type="ORF">BDY17DRAFT_340002</name>
</gene>
<feature type="region of interest" description="Disordered" evidence="1">
    <location>
        <begin position="113"/>
        <end position="147"/>
    </location>
</feature>
<evidence type="ECO:0000313" key="3">
    <source>
        <dbReference type="Proteomes" id="UP000799767"/>
    </source>
</evidence>
<dbReference type="AlphaFoldDB" id="A0A6A6PQX3"/>